<dbReference type="Proteomes" id="UP000596742">
    <property type="component" value="Unassembled WGS sequence"/>
</dbReference>
<comment type="caution">
    <text evidence="1">The sequence shown here is derived from an EMBL/GenBank/DDBJ whole genome shotgun (WGS) entry which is preliminary data.</text>
</comment>
<keyword evidence="2" id="KW-1185">Reference proteome</keyword>
<protein>
    <submittedName>
        <fullName evidence="1">Uncharacterized protein</fullName>
    </submittedName>
</protein>
<evidence type="ECO:0000313" key="2">
    <source>
        <dbReference type="Proteomes" id="UP000596742"/>
    </source>
</evidence>
<evidence type="ECO:0000313" key="1">
    <source>
        <dbReference type="EMBL" id="VDH93455.1"/>
    </source>
</evidence>
<dbReference type="EMBL" id="UYJE01000465">
    <property type="protein sequence ID" value="VDH93455.1"/>
    <property type="molecule type" value="Genomic_DNA"/>
</dbReference>
<proteinExistence type="predicted"/>
<organism evidence="1 2">
    <name type="scientific">Mytilus galloprovincialis</name>
    <name type="common">Mediterranean mussel</name>
    <dbReference type="NCBI Taxonomy" id="29158"/>
    <lineage>
        <taxon>Eukaryota</taxon>
        <taxon>Metazoa</taxon>
        <taxon>Spiralia</taxon>
        <taxon>Lophotrochozoa</taxon>
        <taxon>Mollusca</taxon>
        <taxon>Bivalvia</taxon>
        <taxon>Autobranchia</taxon>
        <taxon>Pteriomorphia</taxon>
        <taxon>Mytilida</taxon>
        <taxon>Mytiloidea</taxon>
        <taxon>Mytilidae</taxon>
        <taxon>Mytilinae</taxon>
        <taxon>Mytilus</taxon>
    </lineage>
</organism>
<dbReference type="AlphaFoldDB" id="A0A8B6BQ65"/>
<reference evidence="1" key="1">
    <citation type="submission" date="2018-11" db="EMBL/GenBank/DDBJ databases">
        <authorList>
            <person name="Alioto T."/>
            <person name="Alioto T."/>
        </authorList>
    </citation>
    <scope>NUCLEOTIDE SEQUENCE</scope>
</reference>
<name>A0A8B6BQ65_MYTGA</name>
<gene>
    <name evidence="1" type="ORF">MGAL_10B016693</name>
</gene>
<sequence length="112" mass="12827">MLKRKVMIDVTQDSTISRQAKRLPHRKNTIFTNKLLSGKSSVVQSHLARIADFIIPGDRIWWHYDGENVVFHDSIDGPNFRLEPTVKSVETISTEKVIIPPKKHNGKQVIQV</sequence>
<accession>A0A8B6BQ65</accession>
<dbReference type="OrthoDB" id="10336272at2759"/>